<dbReference type="PANTHER" id="PTHR33133:SF7">
    <property type="entry name" value="F26K24.10 PROTEIN-RELATED"/>
    <property type="match status" value="1"/>
</dbReference>
<dbReference type="PANTHER" id="PTHR33133">
    <property type="entry name" value="OS08G0107100 PROTEIN-RELATED"/>
    <property type="match status" value="1"/>
</dbReference>
<sequence>MICLVRCPTPHDPSRSPNPHPRTAQKLRPNPSLPPSPPSISAMDIPPPPPPPPVPALDFLTVISEARRIVNAHSRHFLALSVLFLLPLSFSLTVYPTLLSLTSSAGPNSAAPQSLLSLHHRSDSSNTIAATLAFTAFLSLFSLFAASSITHSTVQGFYGRPVKLLPAIKSIFTSFFPLSVTVLCIQLIQGLILAILGLFVFLVVKLVELIWHRIEYSSPYFVGFVALITLAFVVIVFYLQVEWALVYVLVVAESVWGFYPLKRSTYLVKGMRKVALCLNLFFGFAPGILLCASSMHSNTGWKSWAFVVEIVALSSVLTMFMLLHLAANVVLYMYCKAIHGELAMEIAEEFARDYVSLPFDEGKVPHVVSVAYT</sequence>
<feature type="transmembrane region" description="Helical" evidence="2">
    <location>
        <begin position="307"/>
        <end position="334"/>
    </location>
</feature>
<dbReference type="AlphaFoldDB" id="A0A2I0HZ48"/>
<feature type="region of interest" description="Disordered" evidence="1">
    <location>
        <begin position="7"/>
        <end position="48"/>
    </location>
</feature>
<reference evidence="3 4" key="1">
    <citation type="submission" date="2017-11" db="EMBL/GenBank/DDBJ databases">
        <title>De-novo sequencing of pomegranate (Punica granatum L.) genome.</title>
        <authorList>
            <person name="Akparov Z."/>
            <person name="Amiraslanov A."/>
            <person name="Hajiyeva S."/>
            <person name="Abbasov M."/>
            <person name="Kaur K."/>
            <person name="Hamwieh A."/>
            <person name="Solovyev V."/>
            <person name="Salamov A."/>
            <person name="Braich B."/>
            <person name="Kosarev P."/>
            <person name="Mahmoud A."/>
            <person name="Hajiyev E."/>
            <person name="Babayeva S."/>
            <person name="Izzatullayeva V."/>
            <person name="Mammadov A."/>
            <person name="Mammadov A."/>
            <person name="Sharifova S."/>
            <person name="Ojaghi J."/>
            <person name="Eynullazada K."/>
            <person name="Bayramov B."/>
            <person name="Abdulazimova A."/>
            <person name="Shahmuradov I."/>
        </authorList>
    </citation>
    <scope>NUCLEOTIDE SEQUENCE [LARGE SCALE GENOMIC DNA]</scope>
    <source>
        <strain evidence="4">cv. AG2017</strain>
        <tissue evidence="3">Leaf</tissue>
    </source>
</reference>
<evidence type="ECO:0000256" key="2">
    <source>
        <dbReference type="SAM" id="Phobius"/>
    </source>
</evidence>
<evidence type="ECO:0000313" key="3">
    <source>
        <dbReference type="EMBL" id="PKI36790.1"/>
    </source>
</evidence>
<feature type="transmembrane region" description="Helical" evidence="2">
    <location>
        <begin position="162"/>
        <end position="180"/>
    </location>
</feature>
<evidence type="ECO:0000313" key="4">
    <source>
        <dbReference type="Proteomes" id="UP000233551"/>
    </source>
</evidence>
<gene>
    <name evidence="3" type="ORF">CRG98_042739</name>
</gene>
<proteinExistence type="predicted"/>
<feature type="transmembrane region" description="Helical" evidence="2">
    <location>
        <begin position="244"/>
        <end position="262"/>
    </location>
</feature>
<evidence type="ECO:0000256" key="1">
    <source>
        <dbReference type="SAM" id="MobiDB-lite"/>
    </source>
</evidence>
<organism evidence="3 4">
    <name type="scientific">Punica granatum</name>
    <name type="common">Pomegranate</name>
    <dbReference type="NCBI Taxonomy" id="22663"/>
    <lineage>
        <taxon>Eukaryota</taxon>
        <taxon>Viridiplantae</taxon>
        <taxon>Streptophyta</taxon>
        <taxon>Embryophyta</taxon>
        <taxon>Tracheophyta</taxon>
        <taxon>Spermatophyta</taxon>
        <taxon>Magnoliopsida</taxon>
        <taxon>eudicotyledons</taxon>
        <taxon>Gunneridae</taxon>
        <taxon>Pentapetalae</taxon>
        <taxon>rosids</taxon>
        <taxon>malvids</taxon>
        <taxon>Myrtales</taxon>
        <taxon>Lythraceae</taxon>
        <taxon>Punica</taxon>
    </lineage>
</organism>
<feature type="transmembrane region" description="Helical" evidence="2">
    <location>
        <begin position="77"/>
        <end position="98"/>
    </location>
</feature>
<keyword evidence="2" id="KW-0472">Membrane</keyword>
<feature type="transmembrane region" description="Helical" evidence="2">
    <location>
        <begin position="186"/>
        <end position="207"/>
    </location>
</feature>
<dbReference type="Proteomes" id="UP000233551">
    <property type="component" value="Unassembled WGS sequence"/>
</dbReference>
<accession>A0A2I0HZ48</accession>
<dbReference type="STRING" id="22663.A0A2I0HZ48"/>
<protein>
    <submittedName>
        <fullName evidence="3">Uncharacterized protein</fullName>
    </submittedName>
</protein>
<name>A0A2I0HZ48_PUNGR</name>
<keyword evidence="2" id="KW-1133">Transmembrane helix</keyword>
<feature type="transmembrane region" description="Helical" evidence="2">
    <location>
        <begin position="274"/>
        <end position="295"/>
    </location>
</feature>
<feature type="transmembrane region" description="Helical" evidence="2">
    <location>
        <begin position="219"/>
        <end position="238"/>
    </location>
</feature>
<comment type="caution">
    <text evidence="3">The sequence shown here is derived from an EMBL/GenBank/DDBJ whole genome shotgun (WGS) entry which is preliminary data.</text>
</comment>
<dbReference type="EMBL" id="PGOL01004672">
    <property type="protein sequence ID" value="PKI36790.1"/>
    <property type="molecule type" value="Genomic_DNA"/>
</dbReference>
<feature type="transmembrane region" description="Helical" evidence="2">
    <location>
        <begin position="128"/>
        <end position="150"/>
    </location>
</feature>
<keyword evidence="2" id="KW-0812">Transmembrane</keyword>
<keyword evidence="4" id="KW-1185">Reference proteome</keyword>